<dbReference type="EMBL" id="JAHHUM010000303">
    <property type="protein sequence ID" value="KAK5621472.1"/>
    <property type="molecule type" value="Genomic_DNA"/>
</dbReference>
<evidence type="ECO:0000313" key="2">
    <source>
        <dbReference type="Proteomes" id="UP001311232"/>
    </source>
</evidence>
<gene>
    <name evidence="1" type="ORF">CRENBAI_005056</name>
</gene>
<protein>
    <submittedName>
        <fullName evidence="1">Uncharacterized protein</fullName>
    </submittedName>
</protein>
<accession>A0AAV9SJD9</accession>
<evidence type="ECO:0000313" key="1">
    <source>
        <dbReference type="EMBL" id="KAK5621472.1"/>
    </source>
</evidence>
<dbReference type="AlphaFoldDB" id="A0AAV9SJD9"/>
<keyword evidence="2" id="KW-1185">Reference proteome</keyword>
<sequence length="125" mass="14259">MSNSWAPIMSQVVFLLRNSDMFPGKTAAEHMEADWGYLMIGVRSFCLLTGFPRPVTSERLPENVLPQRSRFNRSLTVNLISDVNLQQLMGMSSLSHPRSDLKGREHRSFLQTIILLHLIEVYLGL</sequence>
<reference evidence="1 2" key="1">
    <citation type="submission" date="2021-06" db="EMBL/GenBank/DDBJ databases">
        <authorList>
            <person name="Palmer J.M."/>
        </authorList>
    </citation>
    <scope>NUCLEOTIDE SEQUENCE [LARGE SCALE GENOMIC DNA]</scope>
    <source>
        <strain evidence="1 2">MEX-2019</strain>
        <tissue evidence="1">Muscle</tissue>
    </source>
</reference>
<comment type="caution">
    <text evidence="1">The sequence shown here is derived from an EMBL/GenBank/DDBJ whole genome shotgun (WGS) entry which is preliminary data.</text>
</comment>
<dbReference type="Proteomes" id="UP001311232">
    <property type="component" value="Unassembled WGS sequence"/>
</dbReference>
<name>A0AAV9SJD9_9TELE</name>
<proteinExistence type="predicted"/>
<organism evidence="1 2">
    <name type="scientific">Crenichthys baileyi</name>
    <name type="common">White River springfish</name>
    <dbReference type="NCBI Taxonomy" id="28760"/>
    <lineage>
        <taxon>Eukaryota</taxon>
        <taxon>Metazoa</taxon>
        <taxon>Chordata</taxon>
        <taxon>Craniata</taxon>
        <taxon>Vertebrata</taxon>
        <taxon>Euteleostomi</taxon>
        <taxon>Actinopterygii</taxon>
        <taxon>Neopterygii</taxon>
        <taxon>Teleostei</taxon>
        <taxon>Neoteleostei</taxon>
        <taxon>Acanthomorphata</taxon>
        <taxon>Ovalentaria</taxon>
        <taxon>Atherinomorphae</taxon>
        <taxon>Cyprinodontiformes</taxon>
        <taxon>Goodeidae</taxon>
        <taxon>Crenichthys</taxon>
    </lineage>
</organism>